<accession>A0A0A9AQA2</accession>
<evidence type="ECO:0000313" key="1">
    <source>
        <dbReference type="EMBL" id="JAD53914.1"/>
    </source>
</evidence>
<dbReference type="AlphaFoldDB" id="A0A0A9AQA2"/>
<reference evidence="1" key="2">
    <citation type="journal article" date="2015" name="Data Brief">
        <title>Shoot transcriptome of the giant reed, Arundo donax.</title>
        <authorList>
            <person name="Barrero R.A."/>
            <person name="Guerrero F.D."/>
            <person name="Moolhuijzen P."/>
            <person name="Goolsby J.A."/>
            <person name="Tidwell J."/>
            <person name="Bellgard S.E."/>
            <person name="Bellgard M.I."/>
        </authorList>
    </citation>
    <scope>NUCLEOTIDE SEQUENCE</scope>
    <source>
        <tissue evidence="1">Shoot tissue taken approximately 20 cm above the soil surface</tissue>
    </source>
</reference>
<reference evidence="1" key="1">
    <citation type="submission" date="2014-09" db="EMBL/GenBank/DDBJ databases">
        <authorList>
            <person name="Magalhaes I.L.F."/>
            <person name="Oliveira U."/>
            <person name="Santos F.R."/>
            <person name="Vidigal T.H.D.A."/>
            <person name="Brescovit A.D."/>
            <person name="Santos A.J."/>
        </authorList>
    </citation>
    <scope>NUCLEOTIDE SEQUENCE</scope>
    <source>
        <tissue evidence="1">Shoot tissue taken approximately 20 cm above the soil surface</tissue>
    </source>
</reference>
<name>A0A0A9AQA2_ARUDO</name>
<sequence length="48" mass="5849">MKNKNVGIKIYYKVLSKLSRNMYNKDIDKNTKVEIDKIYNWEKKIIVQ</sequence>
<protein>
    <submittedName>
        <fullName evidence="1">Uncharacterized protein</fullName>
    </submittedName>
</protein>
<dbReference type="EMBL" id="GBRH01243981">
    <property type="protein sequence ID" value="JAD53914.1"/>
    <property type="molecule type" value="Transcribed_RNA"/>
</dbReference>
<organism evidence="1">
    <name type="scientific">Arundo donax</name>
    <name type="common">Giant reed</name>
    <name type="synonym">Donax arundinaceus</name>
    <dbReference type="NCBI Taxonomy" id="35708"/>
    <lineage>
        <taxon>Eukaryota</taxon>
        <taxon>Viridiplantae</taxon>
        <taxon>Streptophyta</taxon>
        <taxon>Embryophyta</taxon>
        <taxon>Tracheophyta</taxon>
        <taxon>Spermatophyta</taxon>
        <taxon>Magnoliopsida</taxon>
        <taxon>Liliopsida</taxon>
        <taxon>Poales</taxon>
        <taxon>Poaceae</taxon>
        <taxon>PACMAD clade</taxon>
        <taxon>Arundinoideae</taxon>
        <taxon>Arundineae</taxon>
        <taxon>Arundo</taxon>
    </lineage>
</organism>
<proteinExistence type="predicted"/>